<dbReference type="EMBL" id="JABFTP020000165">
    <property type="protein sequence ID" value="KAL3284305.1"/>
    <property type="molecule type" value="Genomic_DNA"/>
</dbReference>
<keyword evidence="1" id="KW-0175">Coiled coil</keyword>
<gene>
    <name evidence="2" type="ORF">HHI36_018463</name>
</gene>
<sequence>MDEKALKRIIRSTTEDQLGPFTNKLQEEIKSIKKSAQFISNNFDEQRNPIDTLIWGIEDIKNENETLKEKHKNLETRINITEQKEKANNLVLIGVPEQNDIDEKQAVDKIFTTIKVPYKS</sequence>
<dbReference type="Proteomes" id="UP001516400">
    <property type="component" value="Unassembled WGS sequence"/>
</dbReference>
<protein>
    <submittedName>
        <fullName evidence="2">Uncharacterized protein</fullName>
    </submittedName>
</protein>
<dbReference type="AlphaFoldDB" id="A0ABD2P015"/>
<name>A0ABD2P015_9CUCU</name>
<evidence type="ECO:0000313" key="2">
    <source>
        <dbReference type="EMBL" id="KAL3284305.1"/>
    </source>
</evidence>
<reference evidence="2 3" key="1">
    <citation type="journal article" date="2021" name="BMC Biol.">
        <title>Horizontally acquired antibacterial genes associated with adaptive radiation of ladybird beetles.</title>
        <authorList>
            <person name="Li H.S."/>
            <person name="Tang X.F."/>
            <person name="Huang Y.H."/>
            <person name="Xu Z.Y."/>
            <person name="Chen M.L."/>
            <person name="Du X.Y."/>
            <person name="Qiu B.Y."/>
            <person name="Chen P.T."/>
            <person name="Zhang W."/>
            <person name="Slipinski A."/>
            <person name="Escalona H.E."/>
            <person name="Waterhouse R.M."/>
            <person name="Zwick A."/>
            <person name="Pang H."/>
        </authorList>
    </citation>
    <scope>NUCLEOTIDE SEQUENCE [LARGE SCALE GENOMIC DNA]</scope>
    <source>
        <strain evidence="2">SYSU2018</strain>
    </source>
</reference>
<comment type="caution">
    <text evidence="2">The sequence shown here is derived from an EMBL/GenBank/DDBJ whole genome shotgun (WGS) entry which is preliminary data.</text>
</comment>
<proteinExistence type="predicted"/>
<keyword evidence="3" id="KW-1185">Reference proteome</keyword>
<organism evidence="2 3">
    <name type="scientific">Cryptolaemus montrouzieri</name>
    <dbReference type="NCBI Taxonomy" id="559131"/>
    <lineage>
        <taxon>Eukaryota</taxon>
        <taxon>Metazoa</taxon>
        <taxon>Ecdysozoa</taxon>
        <taxon>Arthropoda</taxon>
        <taxon>Hexapoda</taxon>
        <taxon>Insecta</taxon>
        <taxon>Pterygota</taxon>
        <taxon>Neoptera</taxon>
        <taxon>Endopterygota</taxon>
        <taxon>Coleoptera</taxon>
        <taxon>Polyphaga</taxon>
        <taxon>Cucujiformia</taxon>
        <taxon>Coccinelloidea</taxon>
        <taxon>Coccinellidae</taxon>
        <taxon>Scymninae</taxon>
        <taxon>Scymnini</taxon>
        <taxon>Cryptolaemus</taxon>
    </lineage>
</organism>
<evidence type="ECO:0000313" key="3">
    <source>
        <dbReference type="Proteomes" id="UP001516400"/>
    </source>
</evidence>
<feature type="coiled-coil region" evidence="1">
    <location>
        <begin position="57"/>
        <end position="84"/>
    </location>
</feature>
<evidence type="ECO:0000256" key="1">
    <source>
        <dbReference type="SAM" id="Coils"/>
    </source>
</evidence>
<accession>A0ABD2P015</accession>